<keyword evidence="3" id="KW-1134">Transmembrane beta strand</keyword>
<evidence type="ECO:0000256" key="5">
    <source>
        <dbReference type="ARBA" id="ARBA00022692"/>
    </source>
</evidence>
<evidence type="ECO:0000256" key="3">
    <source>
        <dbReference type="ARBA" id="ARBA00022452"/>
    </source>
</evidence>
<evidence type="ECO:0000256" key="8">
    <source>
        <dbReference type="ARBA" id="ARBA00023065"/>
    </source>
</evidence>
<evidence type="ECO:0000256" key="6">
    <source>
        <dbReference type="ARBA" id="ARBA00022729"/>
    </source>
</evidence>
<comment type="caution">
    <text evidence="11">The sequence shown here is derived from an EMBL/GenBank/DDBJ whole genome shotgun (WGS) entry which is preliminary data.</text>
</comment>
<evidence type="ECO:0008006" key="13">
    <source>
        <dbReference type="Google" id="ProtNLM"/>
    </source>
</evidence>
<dbReference type="Gene3D" id="2.40.170.20">
    <property type="entry name" value="TonB-dependent receptor, beta-barrel domain"/>
    <property type="match status" value="1"/>
</dbReference>
<evidence type="ECO:0000256" key="4">
    <source>
        <dbReference type="ARBA" id="ARBA00022496"/>
    </source>
</evidence>
<dbReference type="EMBL" id="QQNH01000086">
    <property type="protein sequence ID" value="RDE07551.1"/>
    <property type="molecule type" value="Genomic_DNA"/>
</dbReference>
<gene>
    <name evidence="11" type="ORF">DVH29_16155</name>
</gene>
<keyword evidence="6" id="KW-0732">Signal</keyword>
<organism evidence="11 12">
    <name type="scientific">Pelagibacterium lacus</name>
    <dbReference type="NCBI Taxonomy" id="2282655"/>
    <lineage>
        <taxon>Bacteria</taxon>
        <taxon>Pseudomonadati</taxon>
        <taxon>Pseudomonadota</taxon>
        <taxon>Alphaproteobacteria</taxon>
        <taxon>Hyphomicrobiales</taxon>
        <taxon>Devosiaceae</taxon>
        <taxon>Pelagibacterium</taxon>
    </lineage>
</organism>
<keyword evidence="2" id="KW-0813">Transport</keyword>
<name>A0A369W635_9HYPH</name>
<dbReference type="Proteomes" id="UP000253759">
    <property type="component" value="Unassembled WGS sequence"/>
</dbReference>
<feature type="non-terminal residue" evidence="11">
    <location>
        <position position="168"/>
    </location>
</feature>
<feature type="non-terminal residue" evidence="11">
    <location>
        <position position="1"/>
    </location>
</feature>
<dbReference type="AlphaFoldDB" id="A0A369W635"/>
<dbReference type="GO" id="GO:0015344">
    <property type="term" value="F:siderophore uptake transmembrane transporter activity"/>
    <property type="evidence" value="ECO:0007669"/>
    <property type="project" value="TreeGrafter"/>
</dbReference>
<keyword evidence="7" id="KW-0408">Iron</keyword>
<keyword evidence="10" id="KW-0998">Cell outer membrane</keyword>
<dbReference type="SUPFAM" id="SSF56935">
    <property type="entry name" value="Porins"/>
    <property type="match status" value="1"/>
</dbReference>
<keyword evidence="5" id="KW-0812">Transmembrane</keyword>
<evidence type="ECO:0000256" key="9">
    <source>
        <dbReference type="ARBA" id="ARBA00023136"/>
    </source>
</evidence>
<evidence type="ECO:0000256" key="7">
    <source>
        <dbReference type="ARBA" id="ARBA00023004"/>
    </source>
</evidence>
<keyword evidence="12" id="KW-1185">Reference proteome</keyword>
<evidence type="ECO:0000313" key="11">
    <source>
        <dbReference type="EMBL" id="RDE07551.1"/>
    </source>
</evidence>
<keyword evidence="9" id="KW-0472">Membrane</keyword>
<protein>
    <recommendedName>
        <fullName evidence="13">TonB-dependent receptor</fullName>
    </recommendedName>
</protein>
<evidence type="ECO:0000313" key="12">
    <source>
        <dbReference type="Proteomes" id="UP000253759"/>
    </source>
</evidence>
<keyword evidence="4" id="KW-0410">Iron transport</keyword>
<evidence type="ECO:0000256" key="2">
    <source>
        <dbReference type="ARBA" id="ARBA00022448"/>
    </source>
</evidence>
<comment type="subcellular location">
    <subcellularLocation>
        <location evidence="1">Cell outer membrane</location>
        <topology evidence="1">Multi-pass membrane protein</topology>
    </subcellularLocation>
</comment>
<dbReference type="PANTHER" id="PTHR32552">
    <property type="entry name" value="FERRICHROME IRON RECEPTOR-RELATED"/>
    <property type="match status" value="1"/>
</dbReference>
<sequence>PVELITSTNFGPDYFSRPDIMLNHLEGLRGGTAVVTGPNAPGGIFNYISKTGKSDPGMQVQAKYGLEGDGKNPYYRIDGYAGGRIGDSDLYYAVGGFYRRSDGARNPGYPMNDGGQIRGNLLWKYDGGQLLLTAKYLDDHNGWFEFTPSFGGDDPHIAPGFSKTSSVL</sequence>
<dbReference type="InterPro" id="IPR039426">
    <property type="entry name" value="TonB-dep_rcpt-like"/>
</dbReference>
<dbReference type="InterPro" id="IPR036942">
    <property type="entry name" value="Beta-barrel_TonB_sf"/>
</dbReference>
<evidence type="ECO:0000256" key="1">
    <source>
        <dbReference type="ARBA" id="ARBA00004571"/>
    </source>
</evidence>
<keyword evidence="8" id="KW-0406">Ion transport</keyword>
<evidence type="ECO:0000256" key="10">
    <source>
        <dbReference type="ARBA" id="ARBA00023237"/>
    </source>
</evidence>
<reference evidence="12" key="1">
    <citation type="submission" date="2018-07" db="EMBL/GenBank/DDBJ databases">
        <authorList>
            <person name="Liu B.-T."/>
            <person name="Du Z."/>
        </authorList>
    </citation>
    <scope>NUCLEOTIDE SEQUENCE [LARGE SCALE GENOMIC DNA]</scope>
    <source>
        <strain evidence="12">XYN52</strain>
    </source>
</reference>
<accession>A0A369W635</accession>
<dbReference type="PANTHER" id="PTHR32552:SF89">
    <property type="entry name" value="CATECHOLATE SIDEROPHORE RECEPTOR FIU"/>
    <property type="match status" value="1"/>
</dbReference>
<dbReference type="GO" id="GO:0009279">
    <property type="term" value="C:cell outer membrane"/>
    <property type="evidence" value="ECO:0007669"/>
    <property type="project" value="UniProtKB-SubCell"/>
</dbReference>
<proteinExistence type="predicted"/>